<keyword evidence="1" id="KW-0812">Transmembrane</keyword>
<evidence type="ECO:0000256" key="1">
    <source>
        <dbReference type="SAM" id="Phobius"/>
    </source>
</evidence>
<dbReference type="Proteomes" id="UP000293360">
    <property type="component" value="Unassembled WGS sequence"/>
</dbReference>
<keyword evidence="1" id="KW-1133">Transmembrane helix</keyword>
<evidence type="ECO:0000313" key="2">
    <source>
        <dbReference type="EMBL" id="RYP10697.1"/>
    </source>
</evidence>
<dbReference type="AlphaFoldDB" id="A0A4Q4TWP2"/>
<accession>A0A4Q4TWP2</accession>
<dbReference type="EMBL" id="QJNU01000014">
    <property type="protein sequence ID" value="RYP10697.1"/>
    <property type="molecule type" value="Genomic_DNA"/>
</dbReference>
<proteinExistence type="predicted"/>
<gene>
    <name evidence="2" type="ORF">DL764_000487</name>
</gene>
<organism evidence="2 3">
    <name type="scientific">Monosporascus ibericus</name>
    <dbReference type="NCBI Taxonomy" id="155417"/>
    <lineage>
        <taxon>Eukaryota</taxon>
        <taxon>Fungi</taxon>
        <taxon>Dikarya</taxon>
        <taxon>Ascomycota</taxon>
        <taxon>Pezizomycotina</taxon>
        <taxon>Sordariomycetes</taxon>
        <taxon>Xylariomycetidae</taxon>
        <taxon>Xylariales</taxon>
        <taxon>Xylariales incertae sedis</taxon>
        <taxon>Monosporascus</taxon>
    </lineage>
</organism>
<dbReference type="OrthoDB" id="4769550at2759"/>
<feature type="transmembrane region" description="Helical" evidence="1">
    <location>
        <begin position="37"/>
        <end position="56"/>
    </location>
</feature>
<sequence>MDQESSQKCIGLVPAVVDSARGTFAQVASAFAGDDHFLIIVVFAVLLYVGVVMEMLREVTHARTASGNGDGEEYDEMEGMHKMDEIALLKAALGRRRRSDCIQDYLKKQGDTDDDLRSLCAIMGLVATSSLKRQRWSSDPRHMNQYNVDGIVGDTVARKKTRKKARSSPAFSERDHVLAMSGISMQVDGPEDDDAMSVDEEPFLQELVERETRKALEQKGIWDPMSIDQGNCKVVGVSRIHRDVPEHYRPASS</sequence>
<evidence type="ECO:0000313" key="3">
    <source>
        <dbReference type="Proteomes" id="UP000293360"/>
    </source>
</evidence>
<keyword evidence="1" id="KW-0472">Membrane</keyword>
<name>A0A4Q4TWP2_9PEZI</name>
<comment type="caution">
    <text evidence="2">The sequence shown here is derived from an EMBL/GenBank/DDBJ whole genome shotgun (WGS) entry which is preliminary data.</text>
</comment>
<keyword evidence="3" id="KW-1185">Reference proteome</keyword>
<reference evidence="2 3" key="1">
    <citation type="submission" date="2018-06" db="EMBL/GenBank/DDBJ databases">
        <title>Complete Genomes of Monosporascus.</title>
        <authorList>
            <person name="Robinson A.J."/>
            <person name="Natvig D.O."/>
        </authorList>
    </citation>
    <scope>NUCLEOTIDE SEQUENCE [LARGE SCALE GENOMIC DNA]</scope>
    <source>
        <strain evidence="2 3">CBS 110550</strain>
    </source>
</reference>
<protein>
    <submittedName>
        <fullName evidence="2">Uncharacterized protein</fullName>
    </submittedName>
</protein>